<evidence type="ECO:0000313" key="9">
    <source>
        <dbReference type="Proteomes" id="UP000320513"/>
    </source>
</evidence>
<dbReference type="InterPro" id="IPR009075">
    <property type="entry name" value="AcylCo_DH/oxidase_C"/>
</dbReference>
<dbReference type="SUPFAM" id="SSF56645">
    <property type="entry name" value="Acyl-CoA dehydrogenase NM domain-like"/>
    <property type="match status" value="1"/>
</dbReference>
<dbReference type="InterPro" id="IPR036250">
    <property type="entry name" value="AcylCo_DH-like_C"/>
</dbReference>
<dbReference type="InterPro" id="IPR013786">
    <property type="entry name" value="AcylCoA_DH/ox_N"/>
</dbReference>
<protein>
    <submittedName>
        <fullName evidence="8">Acyl-CoA dehydrogenase</fullName>
    </submittedName>
</protein>
<dbReference type="InterPro" id="IPR046373">
    <property type="entry name" value="Acyl-CoA_Oxase/DH_mid-dom_sf"/>
</dbReference>
<evidence type="ECO:0000313" key="8">
    <source>
        <dbReference type="EMBL" id="TVS89368.1"/>
    </source>
</evidence>
<dbReference type="RefSeq" id="WP_144949304.1">
    <property type="nucleotide sequence ID" value="NZ_VMQU01000042.1"/>
</dbReference>
<accession>A0A557XTQ5</accession>
<proteinExistence type="inferred from homology"/>
<evidence type="ECO:0000259" key="7">
    <source>
        <dbReference type="Pfam" id="PF02771"/>
    </source>
</evidence>
<feature type="domain" description="Acyl-CoA dehydrogenase/oxidase N-terminal" evidence="7">
    <location>
        <begin position="9"/>
        <end position="109"/>
    </location>
</feature>
<feature type="domain" description="Acyl-CoA dehydrogenase/oxidase C-terminal" evidence="6">
    <location>
        <begin position="217"/>
        <end position="357"/>
    </location>
</feature>
<dbReference type="Pfam" id="PF00441">
    <property type="entry name" value="Acyl-CoA_dh_1"/>
    <property type="match status" value="1"/>
</dbReference>
<name>A0A557XTQ5_9MYCO</name>
<evidence type="ECO:0000256" key="2">
    <source>
        <dbReference type="ARBA" id="ARBA00009347"/>
    </source>
</evidence>
<dbReference type="PANTHER" id="PTHR43884:SF20">
    <property type="entry name" value="ACYL-COA DEHYDROGENASE FADE28"/>
    <property type="match status" value="1"/>
</dbReference>
<comment type="caution">
    <text evidence="8">The sequence shown here is derived from an EMBL/GenBank/DDBJ whole genome shotgun (WGS) entry which is preliminary data.</text>
</comment>
<organism evidence="8 9">
    <name type="scientific">Mycobacterium helveticum</name>
    <dbReference type="NCBI Taxonomy" id="2592811"/>
    <lineage>
        <taxon>Bacteria</taxon>
        <taxon>Bacillati</taxon>
        <taxon>Actinomycetota</taxon>
        <taxon>Actinomycetes</taxon>
        <taxon>Mycobacteriales</taxon>
        <taxon>Mycobacteriaceae</taxon>
        <taxon>Mycobacterium</taxon>
    </lineage>
</organism>
<gene>
    <name evidence="8" type="ORF">FPZ47_11890</name>
</gene>
<dbReference type="Gene3D" id="1.10.540.10">
    <property type="entry name" value="Acyl-CoA dehydrogenase/oxidase, N-terminal domain"/>
    <property type="match status" value="1"/>
</dbReference>
<comment type="cofactor">
    <cofactor evidence="1">
        <name>FAD</name>
        <dbReference type="ChEBI" id="CHEBI:57692"/>
    </cofactor>
</comment>
<dbReference type="SUPFAM" id="SSF47203">
    <property type="entry name" value="Acyl-CoA dehydrogenase C-terminal domain-like"/>
    <property type="match status" value="1"/>
</dbReference>
<dbReference type="Proteomes" id="UP000320513">
    <property type="component" value="Unassembled WGS sequence"/>
</dbReference>
<evidence type="ECO:0000256" key="1">
    <source>
        <dbReference type="ARBA" id="ARBA00001974"/>
    </source>
</evidence>
<dbReference type="OrthoDB" id="8677713at2"/>
<dbReference type="Gene3D" id="2.40.110.10">
    <property type="entry name" value="Butyryl-CoA Dehydrogenase, subunit A, domain 2"/>
    <property type="match status" value="1"/>
</dbReference>
<keyword evidence="4" id="KW-0274">FAD</keyword>
<dbReference type="EMBL" id="VMQU01000042">
    <property type="protein sequence ID" value="TVS89368.1"/>
    <property type="molecule type" value="Genomic_DNA"/>
</dbReference>
<keyword evidence="5" id="KW-0560">Oxidoreductase</keyword>
<evidence type="ECO:0000259" key="6">
    <source>
        <dbReference type="Pfam" id="PF00441"/>
    </source>
</evidence>
<sequence>MSIGDLLYSDTEEALRDSVRQLFADRCPPESVARAYDPDPQDFSALWRALAADLGVAGLLVPESLGGAGASAREAAVVMEEIGRAVAPVPYLSSAVLATVALLRAGDTETVPALAGGELTAALAVPLSTAPGAAVTGVSAGPEGLNGSVTSVAGAGQADVLVVPVAGRDGLELHTVARAASGVEVSPLVTLDMTRPLADVHFSGVASAPIGPAEAAVAEALRTAAALLASEQLGVAQWCFDTTLAYVKQRKQFGRAIGSYQAIKHRLADLWFEVGSATAAARYAADTCARGDDDADVAAAIAQAYCSGIAVHAAEECVQLHGGIGMTWEYPAHLYLKRAKSDQLALGTPYRHRARLAALVDLPSG</sequence>
<reference evidence="8 9" key="1">
    <citation type="submission" date="2019-07" db="EMBL/GenBank/DDBJ databases">
        <title>New Mycobacterium species.</title>
        <authorList>
            <person name="Tortoli E."/>
            <person name="Ghielmetti G."/>
            <person name="Friedel U."/>
            <person name="Trovato A."/>
        </authorList>
    </citation>
    <scope>NUCLEOTIDE SEQUENCE [LARGE SCALE GENOMIC DNA]</scope>
    <source>
        <strain evidence="8 9">16-83</strain>
    </source>
</reference>
<dbReference type="Gene3D" id="1.20.140.10">
    <property type="entry name" value="Butyryl-CoA Dehydrogenase, subunit A, domain 3"/>
    <property type="match status" value="1"/>
</dbReference>
<dbReference type="PANTHER" id="PTHR43884">
    <property type="entry name" value="ACYL-COA DEHYDROGENASE"/>
    <property type="match status" value="1"/>
</dbReference>
<dbReference type="AlphaFoldDB" id="A0A557XTQ5"/>
<dbReference type="InterPro" id="IPR037069">
    <property type="entry name" value="AcylCoA_DH/ox_N_sf"/>
</dbReference>
<evidence type="ECO:0000256" key="3">
    <source>
        <dbReference type="ARBA" id="ARBA00022630"/>
    </source>
</evidence>
<dbReference type="InterPro" id="IPR009100">
    <property type="entry name" value="AcylCoA_DH/oxidase_NM_dom_sf"/>
</dbReference>
<comment type="similarity">
    <text evidence="2">Belongs to the acyl-CoA dehydrogenase family.</text>
</comment>
<keyword evidence="3" id="KW-0285">Flavoprotein</keyword>
<dbReference type="Pfam" id="PF02771">
    <property type="entry name" value="Acyl-CoA_dh_N"/>
    <property type="match status" value="1"/>
</dbReference>
<dbReference type="GO" id="GO:0050660">
    <property type="term" value="F:flavin adenine dinucleotide binding"/>
    <property type="evidence" value="ECO:0007669"/>
    <property type="project" value="InterPro"/>
</dbReference>
<evidence type="ECO:0000256" key="5">
    <source>
        <dbReference type="ARBA" id="ARBA00023002"/>
    </source>
</evidence>
<evidence type="ECO:0000256" key="4">
    <source>
        <dbReference type="ARBA" id="ARBA00022827"/>
    </source>
</evidence>
<dbReference type="GO" id="GO:0003995">
    <property type="term" value="F:acyl-CoA dehydrogenase activity"/>
    <property type="evidence" value="ECO:0007669"/>
    <property type="project" value="TreeGrafter"/>
</dbReference>
<keyword evidence="9" id="KW-1185">Reference proteome</keyword>